<keyword evidence="2 7" id="KW-0813">Transport</keyword>
<dbReference type="PANTHER" id="PTHR43744">
    <property type="entry name" value="ABC TRANSPORTER PERMEASE PROTEIN MG189-RELATED-RELATED"/>
    <property type="match status" value="1"/>
</dbReference>
<keyword evidence="3" id="KW-1003">Cell membrane</keyword>
<feature type="transmembrane region" description="Helical" evidence="7">
    <location>
        <begin position="239"/>
        <end position="257"/>
    </location>
</feature>
<evidence type="ECO:0000256" key="1">
    <source>
        <dbReference type="ARBA" id="ARBA00004651"/>
    </source>
</evidence>
<organism evidence="9 10">
    <name type="scientific">Faecousia intestinalis</name>
    <dbReference type="NCBI Taxonomy" id="3133167"/>
    <lineage>
        <taxon>Bacteria</taxon>
        <taxon>Bacillati</taxon>
        <taxon>Bacillota</taxon>
        <taxon>Clostridia</taxon>
        <taxon>Eubacteriales</taxon>
        <taxon>Oscillospiraceae</taxon>
        <taxon>Faecousia</taxon>
    </lineage>
</organism>
<dbReference type="SUPFAM" id="SSF161098">
    <property type="entry name" value="MetI-like"/>
    <property type="match status" value="1"/>
</dbReference>
<keyword evidence="5 7" id="KW-1133">Transmembrane helix</keyword>
<evidence type="ECO:0000256" key="7">
    <source>
        <dbReference type="RuleBase" id="RU363032"/>
    </source>
</evidence>
<feature type="transmembrane region" description="Helical" evidence="7">
    <location>
        <begin position="136"/>
        <end position="153"/>
    </location>
</feature>
<dbReference type="CDD" id="cd06261">
    <property type="entry name" value="TM_PBP2"/>
    <property type="match status" value="1"/>
</dbReference>
<sequence>MKTAKKSFAYLVLIIGALIMVLPFFWMIISSLKTAAEVNTTPPTFWPKELVFENYVYAFEKAPFLRYFCNSLLVTIVCVACTMFTTILAAFAFSRLKFPGRDLLFSLLLSLMMIPFEMLIITNYTTIVKLGLNDTLIALILPFTSSIFYTYILRNFFLAIPDSLYYSARVDGASNWRYLWRVMVPMSRPALVTIGLLDAIACWNSFLWTVIATNTKEVRTLPFGLYAFMTSSGIRYERLMAASTIVVVPMILLFIFCRKSIVTGVSRGGLKG</sequence>
<keyword evidence="6 7" id="KW-0472">Membrane</keyword>
<feature type="domain" description="ABC transmembrane type-1" evidence="8">
    <location>
        <begin position="68"/>
        <end position="257"/>
    </location>
</feature>
<reference evidence="9 10" key="1">
    <citation type="submission" date="2024-03" db="EMBL/GenBank/DDBJ databases">
        <title>Human intestinal bacterial collection.</title>
        <authorList>
            <person name="Pauvert C."/>
            <person name="Hitch T.C.A."/>
            <person name="Clavel T."/>
        </authorList>
    </citation>
    <scope>NUCLEOTIDE SEQUENCE [LARGE SCALE GENOMIC DNA]</scope>
    <source>
        <strain evidence="9 10">CLA-AA-H192</strain>
    </source>
</reference>
<protein>
    <submittedName>
        <fullName evidence="9">Carbohydrate ABC transporter permease</fullName>
    </submittedName>
</protein>
<dbReference type="Gene3D" id="1.10.3720.10">
    <property type="entry name" value="MetI-like"/>
    <property type="match status" value="1"/>
</dbReference>
<dbReference type="RefSeq" id="WP_349135223.1">
    <property type="nucleotide sequence ID" value="NZ_JBBMFF010000166.1"/>
</dbReference>
<keyword evidence="10" id="KW-1185">Reference proteome</keyword>
<evidence type="ECO:0000256" key="4">
    <source>
        <dbReference type="ARBA" id="ARBA00022692"/>
    </source>
</evidence>
<dbReference type="PANTHER" id="PTHR43744:SF12">
    <property type="entry name" value="ABC TRANSPORTER PERMEASE PROTEIN MG189-RELATED"/>
    <property type="match status" value="1"/>
</dbReference>
<dbReference type="EMBL" id="JBBMFF010000166">
    <property type="protein sequence ID" value="MEQ2510546.1"/>
    <property type="molecule type" value="Genomic_DNA"/>
</dbReference>
<evidence type="ECO:0000256" key="2">
    <source>
        <dbReference type="ARBA" id="ARBA00022448"/>
    </source>
</evidence>
<feature type="transmembrane region" description="Helical" evidence="7">
    <location>
        <begin position="190"/>
        <end position="211"/>
    </location>
</feature>
<feature type="transmembrane region" description="Helical" evidence="7">
    <location>
        <begin position="64"/>
        <end position="91"/>
    </location>
</feature>
<dbReference type="Pfam" id="PF00528">
    <property type="entry name" value="BPD_transp_1"/>
    <property type="match status" value="1"/>
</dbReference>
<accession>A0ABV1G549</accession>
<feature type="transmembrane region" description="Helical" evidence="7">
    <location>
        <begin position="7"/>
        <end position="29"/>
    </location>
</feature>
<evidence type="ECO:0000256" key="6">
    <source>
        <dbReference type="ARBA" id="ARBA00023136"/>
    </source>
</evidence>
<dbReference type="PROSITE" id="PS50928">
    <property type="entry name" value="ABC_TM1"/>
    <property type="match status" value="1"/>
</dbReference>
<dbReference type="Proteomes" id="UP001491552">
    <property type="component" value="Unassembled WGS sequence"/>
</dbReference>
<comment type="subcellular location">
    <subcellularLocation>
        <location evidence="1 7">Cell membrane</location>
        <topology evidence="1 7">Multi-pass membrane protein</topology>
    </subcellularLocation>
</comment>
<comment type="similarity">
    <text evidence="7">Belongs to the binding-protein-dependent transport system permease family.</text>
</comment>
<name>A0ABV1G549_9FIRM</name>
<feature type="transmembrane region" description="Helical" evidence="7">
    <location>
        <begin position="103"/>
        <end position="124"/>
    </location>
</feature>
<keyword evidence="4 7" id="KW-0812">Transmembrane</keyword>
<comment type="caution">
    <text evidence="9">The sequence shown here is derived from an EMBL/GenBank/DDBJ whole genome shotgun (WGS) entry which is preliminary data.</text>
</comment>
<evidence type="ECO:0000313" key="10">
    <source>
        <dbReference type="Proteomes" id="UP001491552"/>
    </source>
</evidence>
<evidence type="ECO:0000256" key="3">
    <source>
        <dbReference type="ARBA" id="ARBA00022475"/>
    </source>
</evidence>
<evidence type="ECO:0000259" key="8">
    <source>
        <dbReference type="PROSITE" id="PS50928"/>
    </source>
</evidence>
<dbReference type="InterPro" id="IPR035906">
    <property type="entry name" value="MetI-like_sf"/>
</dbReference>
<gene>
    <name evidence="9" type="ORF">WMO66_04660</name>
</gene>
<dbReference type="InterPro" id="IPR000515">
    <property type="entry name" value="MetI-like"/>
</dbReference>
<proteinExistence type="inferred from homology"/>
<evidence type="ECO:0000313" key="9">
    <source>
        <dbReference type="EMBL" id="MEQ2510546.1"/>
    </source>
</evidence>
<evidence type="ECO:0000256" key="5">
    <source>
        <dbReference type="ARBA" id="ARBA00022989"/>
    </source>
</evidence>